<organism evidence="2 3">
    <name type="scientific">Coregonus suidteri</name>
    <dbReference type="NCBI Taxonomy" id="861788"/>
    <lineage>
        <taxon>Eukaryota</taxon>
        <taxon>Metazoa</taxon>
        <taxon>Chordata</taxon>
        <taxon>Craniata</taxon>
        <taxon>Vertebrata</taxon>
        <taxon>Euteleostomi</taxon>
        <taxon>Actinopterygii</taxon>
        <taxon>Neopterygii</taxon>
        <taxon>Teleostei</taxon>
        <taxon>Protacanthopterygii</taxon>
        <taxon>Salmoniformes</taxon>
        <taxon>Salmonidae</taxon>
        <taxon>Coregoninae</taxon>
        <taxon>Coregonus</taxon>
    </lineage>
</organism>
<dbReference type="Gene3D" id="1.20.5.370">
    <property type="match status" value="1"/>
</dbReference>
<sequence>MKKVLDIEKSDIKVVLEEAEGTVEQESKTLRVQLELNQLKTEVDRKIAEKDEEDSMTVFQYAFISSTDYAPSSPCRPPWRPRPGPGMRLCS</sequence>
<protein>
    <submittedName>
        <fullName evidence="2">Uncharacterized protein</fullName>
    </submittedName>
</protein>
<feature type="compositionally biased region" description="Pro residues" evidence="1">
    <location>
        <begin position="74"/>
        <end position="84"/>
    </location>
</feature>
<keyword evidence="3" id="KW-1185">Reference proteome</keyword>
<evidence type="ECO:0000313" key="3">
    <source>
        <dbReference type="Proteomes" id="UP001356427"/>
    </source>
</evidence>
<dbReference type="InterPro" id="IPR014751">
    <property type="entry name" value="XRCC4-like_C"/>
</dbReference>
<proteinExistence type="predicted"/>
<dbReference type="EMBL" id="JAGTTL010000024">
    <property type="protein sequence ID" value="KAK6303894.1"/>
    <property type="molecule type" value="Genomic_DNA"/>
</dbReference>
<accession>A0AAN8KZ05</accession>
<reference evidence="2 3" key="1">
    <citation type="submission" date="2021-04" db="EMBL/GenBank/DDBJ databases">
        <authorList>
            <person name="De Guttry C."/>
            <person name="Zahm M."/>
            <person name="Klopp C."/>
            <person name="Cabau C."/>
            <person name="Louis A."/>
            <person name="Berthelot C."/>
            <person name="Parey E."/>
            <person name="Roest Crollius H."/>
            <person name="Montfort J."/>
            <person name="Robinson-Rechavi M."/>
            <person name="Bucao C."/>
            <person name="Bouchez O."/>
            <person name="Gislard M."/>
            <person name="Lluch J."/>
            <person name="Milhes M."/>
            <person name="Lampietro C."/>
            <person name="Lopez Roques C."/>
            <person name="Donnadieu C."/>
            <person name="Braasch I."/>
            <person name="Desvignes T."/>
            <person name="Postlethwait J."/>
            <person name="Bobe J."/>
            <person name="Wedekind C."/>
            <person name="Guiguen Y."/>
        </authorList>
    </citation>
    <scope>NUCLEOTIDE SEQUENCE [LARGE SCALE GENOMIC DNA]</scope>
    <source>
        <strain evidence="2">Cs_M1</strain>
        <tissue evidence="2">Blood</tissue>
    </source>
</reference>
<comment type="caution">
    <text evidence="2">The sequence shown here is derived from an EMBL/GenBank/DDBJ whole genome shotgun (WGS) entry which is preliminary data.</text>
</comment>
<dbReference type="AlphaFoldDB" id="A0AAN8KZ05"/>
<feature type="region of interest" description="Disordered" evidence="1">
    <location>
        <begin position="69"/>
        <end position="91"/>
    </location>
</feature>
<dbReference type="Proteomes" id="UP001356427">
    <property type="component" value="Unassembled WGS sequence"/>
</dbReference>
<evidence type="ECO:0000313" key="2">
    <source>
        <dbReference type="EMBL" id="KAK6303894.1"/>
    </source>
</evidence>
<gene>
    <name evidence="2" type="ORF">J4Q44_G00263480</name>
</gene>
<evidence type="ECO:0000256" key="1">
    <source>
        <dbReference type="SAM" id="MobiDB-lite"/>
    </source>
</evidence>
<name>A0AAN8KZ05_9TELE</name>